<gene>
    <name evidence="1" type="ORF">Vadar_032019</name>
</gene>
<reference evidence="1 2" key="1">
    <citation type="journal article" date="2021" name="Hortic Res">
        <title>High-quality reference genome and annotation aids understanding of berry development for evergreen blueberry (Vaccinium darrowii).</title>
        <authorList>
            <person name="Yu J."/>
            <person name="Hulse-Kemp A.M."/>
            <person name="Babiker E."/>
            <person name="Staton M."/>
        </authorList>
    </citation>
    <scope>NUCLEOTIDE SEQUENCE [LARGE SCALE GENOMIC DNA]</scope>
    <source>
        <strain evidence="2">cv. NJ 8807/NJ 8810</strain>
        <tissue evidence="1">Young leaf</tissue>
    </source>
</reference>
<organism evidence="1 2">
    <name type="scientific">Vaccinium darrowii</name>
    <dbReference type="NCBI Taxonomy" id="229202"/>
    <lineage>
        <taxon>Eukaryota</taxon>
        <taxon>Viridiplantae</taxon>
        <taxon>Streptophyta</taxon>
        <taxon>Embryophyta</taxon>
        <taxon>Tracheophyta</taxon>
        <taxon>Spermatophyta</taxon>
        <taxon>Magnoliopsida</taxon>
        <taxon>eudicotyledons</taxon>
        <taxon>Gunneridae</taxon>
        <taxon>Pentapetalae</taxon>
        <taxon>asterids</taxon>
        <taxon>Ericales</taxon>
        <taxon>Ericaceae</taxon>
        <taxon>Vaccinioideae</taxon>
        <taxon>Vaccinieae</taxon>
        <taxon>Vaccinium</taxon>
    </lineage>
</organism>
<evidence type="ECO:0000313" key="2">
    <source>
        <dbReference type="Proteomes" id="UP000828048"/>
    </source>
</evidence>
<sequence>MKGLLSHKVKSSELAPGDHIYAYRSGYAYSHHGIFVGENTVIHYVRKDEGSSSSTIISGLISRFSSSTTLAASEKSFQSTCSKHPDCGRPGNGVALFCLDCFLRDKKLRRYKYGVTPEEFKAKLRGGTCTIAKSDPPEDVIRRARYLLKMGFGNYNLSDHNCEDFALYCKTGLLIPNKEAFGTSGQINSVQAALSSVGDHSSVIEYTRTYNETRYSKDIGVRKDAVEVPVEDVASFLNRREGHNLEYPKKKNHDHCERE</sequence>
<evidence type="ECO:0000313" key="1">
    <source>
        <dbReference type="EMBL" id="KAH7864637.1"/>
    </source>
</evidence>
<comment type="caution">
    <text evidence="1">The sequence shown here is derived from an EMBL/GenBank/DDBJ whole genome shotgun (WGS) entry which is preliminary data.</text>
</comment>
<accession>A0ACB7ZGH1</accession>
<protein>
    <submittedName>
        <fullName evidence="1">Uncharacterized protein</fullName>
    </submittedName>
</protein>
<dbReference type="EMBL" id="CM037162">
    <property type="protein sequence ID" value="KAH7864637.1"/>
    <property type="molecule type" value="Genomic_DNA"/>
</dbReference>
<name>A0ACB7ZGH1_9ERIC</name>
<dbReference type="Proteomes" id="UP000828048">
    <property type="component" value="Chromosome 12"/>
</dbReference>
<keyword evidence="2" id="KW-1185">Reference proteome</keyword>
<proteinExistence type="predicted"/>